<evidence type="ECO:0000313" key="2">
    <source>
        <dbReference type="Proteomes" id="UP000504618"/>
    </source>
</evidence>
<dbReference type="RefSeq" id="XP_024876464.1">
    <property type="nucleotide sequence ID" value="XM_025020696.1"/>
</dbReference>
<name>A0A6J1Q2S9_9HYME</name>
<protein>
    <submittedName>
        <fullName evidence="3">Golgin subfamily A member 6-like protein 22</fullName>
    </submittedName>
</protein>
<keyword evidence="2" id="KW-1185">Reference proteome</keyword>
<feature type="region of interest" description="Disordered" evidence="1">
    <location>
        <begin position="57"/>
        <end position="80"/>
    </location>
</feature>
<organism evidence="2 3">
    <name type="scientific">Temnothorax curvispinosus</name>
    <dbReference type="NCBI Taxonomy" id="300111"/>
    <lineage>
        <taxon>Eukaryota</taxon>
        <taxon>Metazoa</taxon>
        <taxon>Ecdysozoa</taxon>
        <taxon>Arthropoda</taxon>
        <taxon>Hexapoda</taxon>
        <taxon>Insecta</taxon>
        <taxon>Pterygota</taxon>
        <taxon>Neoptera</taxon>
        <taxon>Endopterygota</taxon>
        <taxon>Hymenoptera</taxon>
        <taxon>Apocrita</taxon>
        <taxon>Aculeata</taxon>
        <taxon>Formicoidea</taxon>
        <taxon>Formicidae</taxon>
        <taxon>Myrmicinae</taxon>
        <taxon>Temnothorax</taxon>
    </lineage>
</organism>
<gene>
    <name evidence="3" type="primary">LOC112457553</name>
</gene>
<dbReference type="GeneID" id="112457553"/>
<accession>A0A6J1Q2S9</accession>
<dbReference type="Proteomes" id="UP000504618">
    <property type="component" value="Unplaced"/>
</dbReference>
<reference evidence="3" key="1">
    <citation type="submission" date="2025-08" db="UniProtKB">
        <authorList>
            <consortium name="RefSeq"/>
        </authorList>
    </citation>
    <scope>IDENTIFICATION</scope>
    <source>
        <tissue evidence="3">Whole body</tissue>
    </source>
</reference>
<dbReference type="AlphaFoldDB" id="A0A6J1Q2S9"/>
<sequence>MEREGRMIVEAVEGIVEEKLRKMLKEKKEEDRKKDERMEELEEKVRRLERKIERLEQSGGKRKRKDSEESMAGKKKWWAGEGERNEDDFRKRNIIIRVEKEKWEGKETNWEKVKELFEERLKVKVKVREVIVVGQRGIWLTILVKLGDEEKKRRVLEARRRAGNSIGVKIHEDKSVERRVREREEGRKEVHKCTGRSAEEEITRRLEEKLLLSPEEEKEEGRERKQAK</sequence>
<evidence type="ECO:0000256" key="1">
    <source>
        <dbReference type="SAM" id="MobiDB-lite"/>
    </source>
</evidence>
<proteinExistence type="predicted"/>
<evidence type="ECO:0000313" key="3">
    <source>
        <dbReference type="RefSeq" id="XP_024876464.1"/>
    </source>
</evidence>